<organism evidence="2 3">
    <name type="scientific">Ramlibacter humi</name>
    <dbReference type="NCBI Taxonomy" id="2530451"/>
    <lineage>
        <taxon>Bacteria</taxon>
        <taxon>Pseudomonadati</taxon>
        <taxon>Pseudomonadota</taxon>
        <taxon>Betaproteobacteria</taxon>
        <taxon>Burkholderiales</taxon>
        <taxon>Comamonadaceae</taxon>
        <taxon>Ramlibacter</taxon>
    </lineage>
</organism>
<dbReference type="InterPro" id="IPR013022">
    <property type="entry name" value="Xyl_isomerase-like_TIM-brl"/>
</dbReference>
<dbReference type="InterPro" id="IPR050312">
    <property type="entry name" value="IolE/XylAMocC-like"/>
</dbReference>
<sequence>MRIALCNEVLQPLQFEDQCRLAAAMGYDGLEVAPFTLAEDPLKISDAQAAAFRRTAAEEGLEITGLHWLLVAPAGLSMVSDDAAVRERTAAAMERLVDLCAALGGRYLVHGSPRQRSVPPGGTREQAWDRSRECLARAAARAQACGLTYCLEPLSPRETDMFNTVEEAVRMVEEIGSPALKTMIDCSAAGQAESEPVHELMARWMPTGHIAHVQVNDPNRRGPGQGALKFEPILSTLLQMNVQGHYGHWIAVEPFDYVPDGPGCAARAIGFLRGVLECIDD</sequence>
<gene>
    <name evidence="2" type="ORF">EZ216_17265</name>
</gene>
<dbReference type="Proteomes" id="UP000297839">
    <property type="component" value="Unassembled WGS sequence"/>
</dbReference>
<dbReference type="AlphaFoldDB" id="A0A4Z0BG78"/>
<dbReference type="PANTHER" id="PTHR12110:SF21">
    <property type="entry name" value="XYLOSE ISOMERASE-LIKE TIM BARREL DOMAIN-CONTAINING PROTEIN"/>
    <property type="match status" value="1"/>
</dbReference>
<dbReference type="SUPFAM" id="SSF51658">
    <property type="entry name" value="Xylose isomerase-like"/>
    <property type="match status" value="1"/>
</dbReference>
<protein>
    <submittedName>
        <fullName evidence="2">Sugar phosphate isomerase/epimerase</fullName>
    </submittedName>
</protein>
<comment type="caution">
    <text evidence="2">The sequence shown here is derived from an EMBL/GenBank/DDBJ whole genome shotgun (WGS) entry which is preliminary data.</text>
</comment>
<proteinExistence type="predicted"/>
<dbReference type="Pfam" id="PF01261">
    <property type="entry name" value="AP_endonuc_2"/>
    <property type="match status" value="1"/>
</dbReference>
<reference evidence="2 3" key="1">
    <citation type="submission" date="2019-03" db="EMBL/GenBank/DDBJ databases">
        <title>Ramlibacter sp. 18x22-1, whole genome shotgun sequence.</title>
        <authorList>
            <person name="Zhang X."/>
            <person name="Feng G."/>
            <person name="Zhu H."/>
        </authorList>
    </citation>
    <scope>NUCLEOTIDE SEQUENCE [LARGE SCALE GENOMIC DNA]</scope>
    <source>
        <strain evidence="2 3">18x22-1</strain>
    </source>
</reference>
<evidence type="ECO:0000259" key="1">
    <source>
        <dbReference type="Pfam" id="PF01261"/>
    </source>
</evidence>
<dbReference type="OrthoDB" id="9779184at2"/>
<dbReference type="PANTHER" id="PTHR12110">
    <property type="entry name" value="HYDROXYPYRUVATE ISOMERASE"/>
    <property type="match status" value="1"/>
</dbReference>
<feature type="domain" description="Xylose isomerase-like TIM barrel" evidence="1">
    <location>
        <begin position="20"/>
        <end position="273"/>
    </location>
</feature>
<evidence type="ECO:0000313" key="3">
    <source>
        <dbReference type="Proteomes" id="UP000297839"/>
    </source>
</evidence>
<name>A0A4Z0BG78_9BURK</name>
<evidence type="ECO:0000313" key="2">
    <source>
        <dbReference type="EMBL" id="TFY98336.1"/>
    </source>
</evidence>
<dbReference type="GO" id="GO:0016853">
    <property type="term" value="F:isomerase activity"/>
    <property type="evidence" value="ECO:0007669"/>
    <property type="project" value="UniProtKB-KW"/>
</dbReference>
<dbReference type="Gene3D" id="3.20.20.150">
    <property type="entry name" value="Divalent-metal-dependent TIM barrel enzymes"/>
    <property type="match status" value="1"/>
</dbReference>
<accession>A0A4Z0BG78</accession>
<keyword evidence="2" id="KW-0413">Isomerase</keyword>
<dbReference type="EMBL" id="SMLK01000006">
    <property type="protein sequence ID" value="TFY98336.1"/>
    <property type="molecule type" value="Genomic_DNA"/>
</dbReference>
<keyword evidence="3" id="KW-1185">Reference proteome</keyword>
<dbReference type="RefSeq" id="WP_135251029.1">
    <property type="nucleotide sequence ID" value="NZ_SMLK01000006.1"/>
</dbReference>
<dbReference type="InterPro" id="IPR036237">
    <property type="entry name" value="Xyl_isomerase-like_sf"/>
</dbReference>